<organism evidence="2 3">
    <name type="scientific">Hypothenemus hampei</name>
    <name type="common">Coffee berry borer</name>
    <dbReference type="NCBI Taxonomy" id="57062"/>
    <lineage>
        <taxon>Eukaryota</taxon>
        <taxon>Metazoa</taxon>
        <taxon>Ecdysozoa</taxon>
        <taxon>Arthropoda</taxon>
        <taxon>Hexapoda</taxon>
        <taxon>Insecta</taxon>
        <taxon>Pterygota</taxon>
        <taxon>Neoptera</taxon>
        <taxon>Endopterygota</taxon>
        <taxon>Coleoptera</taxon>
        <taxon>Polyphaga</taxon>
        <taxon>Cucujiformia</taxon>
        <taxon>Curculionidae</taxon>
        <taxon>Scolytinae</taxon>
        <taxon>Hypothenemus</taxon>
    </lineage>
</organism>
<reference evidence="2 3" key="1">
    <citation type="submission" date="2024-05" db="EMBL/GenBank/DDBJ databases">
        <title>Genetic variation in Jamaican populations of the coffee berry borer (Hypothenemus hampei).</title>
        <authorList>
            <person name="Errbii M."/>
            <person name="Myrie A."/>
        </authorList>
    </citation>
    <scope>NUCLEOTIDE SEQUENCE [LARGE SCALE GENOMIC DNA]</scope>
    <source>
        <strain evidence="2">JA-Hopewell-2020-01-JO</strain>
        <tissue evidence="2">Whole body</tissue>
    </source>
</reference>
<dbReference type="Gene3D" id="1.20.58.120">
    <property type="entry name" value="BAG domain"/>
    <property type="match status" value="1"/>
</dbReference>
<evidence type="ECO:0000313" key="3">
    <source>
        <dbReference type="Proteomes" id="UP001566132"/>
    </source>
</evidence>
<keyword evidence="1" id="KW-1133">Transmembrane helix</keyword>
<feature type="transmembrane region" description="Helical" evidence="1">
    <location>
        <begin position="6"/>
        <end position="29"/>
    </location>
</feature>
<keyword evidence="1" id="KW-0812">Transmembrane</keyword>
<sequence length="248" mass="28637">MDPLWWWIILILLLGAVTLLLLYFCKVLLKSQSSSNSKSQENDVRDIDDLTNIERKYPAIGSTTIVFQNEVVPKKTHRRGSSVSVNPRKNSLLLVDVHESISDCYLYSVDDIINEVKAESANELRRGSFAYEGSSSRRMSRKSSLKSELTSKDDIEKEFLTVLQEVTDEATTIEREIDCFLGEIKNLTFYDIMERLIRLGLVLSHLECKEDELRKRKKETLKYIDKCKEKLNSKISGNRTYVDHCFPD</sequence>
<name>A0ABD1ESE6_HYPHA</name>
<dbReference type="SUPFAM" id="SSF63491">
    <property type="entry name" value="BAG domain"/>
    <property type="match status" value="1"/>
</dbReference>
<keyword evidence="3" id="KW-1185">Reference proteome</keyword>
<proteinExistence type="predicted"/>
<comment type="caution">
    <text evidence="2">The sequence shown here is derived from an EMBL/GenBank/DDBJ whole genome shotgun (WGS) entry which is preliminary data.</text>
</comment>
<accession>A0ABD1ESE6</accession>
<dbReference type="Proteomes" id="UP001566132">
    <property type="component" value="Unassembled WGS sequence"/>
</dbReference>
<dbReference type="AlphaFoldDB" id="A0ABD1ESE6"/>
<dbReference type="EMBL" id="JBDJPC010000006">
    <property type="protein sequence ID" value="KAL1498022.1"/>
    <property type="molecule type" value="Genomic_DNA"/>
</dbReference>
<evidence type="ECO:0000313" key="2">
    <source>
        <dbReference type="EMBL" id="KAL1498022.1"/>
    </source>
</evidence>
<gene>
    <name evidence="2" type="ORF">ABEB36_008885</name>
</gene>
<keyword evidence="1" id="KW-0472">Membrane</keyword>
<dbReference type="InterPro" id="IPR036533">
    <property type="entry name" value="BAG_dom_sf"/>
</dbReference>
<evidence type="ECO:0000256" key="1">
    <source>
        <dbReference type="SAM" id="Phobius"/>
    </source>
</evidence>
<evidence type="ECO:0008006" key="4">
    <source>
        <dbReference type="Google" id="ProtNLM"/>
    </source>
</evidence>
<protein>
    <recommendedName>
        <fullName evidence="4">BAG domain-containing protein</fullName>
    </recommendedName>
</protein>